<organism evidence="2 3">
    <name type="scientific">Nocardia alba</name>
    <dbReference type="NCBI Taxonomy" id="225051"/>
    <lineage>
        <taxon>Bacteria</taxon>
        <taxon>Bacillati</taxon>
        <taxon>Actinomycetota</taxon>
        <taxon>Actinomycetes</taxon>
        <taxon>Mycobacteriales</taxon>
        <taxon>Nocardiaceae</taxon>
        <taxon>Nocardia</taxon>
    </lineage>
</organism>
<accession>A0A4R1F5A6</accession>
<dbReference type="Proteomes" id="UP000294856">
    <property type="component" value="Unassembled WGS sequence"/>
</dbReference>
<evidence type="ECO:0000256" key="1">
    <source>
        <dbReference type="SAM" id="MobiDB-lite"/>
    </source>
</evidence>
<dbReference type="OrthoDB" id="7845180at2"/>
<feature type="region of interest" description="Disordered" evidence="1">
    <location>
        <begin position="145"/>
        <end position="164"/>
    </location>
</feature>
<comment type="caution">
    <text evidence="2">The sequence shown here is derived from an EMBL/GenBank/DDBJ whole genome shotgun (WGS) entry which is preliminary data.</text>
</comment>
<keyword evidence="3" id="KW-1185">Reference proteome</keyword>
<evidence type="ECO:0008006" key="4">
    <source>
        <dbReference type="Google" id="ProtNLM"/>
    </source>
</evidence>
<evidence type="ECO:0000313" key="3">
    <source>
        <dbReference type="Proteomes" id="UP000294856"/>
    </source>
</evidence>
<sequence>MKAYDLGFGDSADKLAETPEGDPLVLDAPVRSGWIGSEGPAIDPATWPRGPVTGLPMMHALTLRLPADFQRRGPGFPAIALFQGEGQFAGTDAVEADASSQDPLARDLVATRAHPTLQIMHDEIGGAFALIWLTDKEFADGPVAPPADVRTPGSPTASDEGRNAWDDVHPTLGVWLAERTADPNVGIAPVEYEPNTNYQDPLTEDSGWTTWAEPLFGRSHLGGTAFPVQALPEGLTPYYLEIEEISGMNFGGGNAQLDLDSGVFDWSCG</sequence>
<protein>
    <recommendedName>
        <fullName evidence="4">DUF1963 domain-containing protein</fullName>
    </recommendedName>
</protein>
<dbReference type="EMBL" id="SMFR01000011">
    <property type="protein sequence ID" value="TCJ89486.1"/>
    <property type="molecule type" value="Genomic_DNA"/>
</dbReference>
<gene>
    <name evidence="2" type="ORF">DFR71_6572</name>
</gene>
<dbReference type="AlphaFoldDB" id="A0A4R1F5A6"/>
<name>A0A4R1F5A6_9NOCA</name>
<dbReference type="RefSeq" id="WP_067459981.1">
    <property type="nucleotide sequence ID" value="NZ_SMFR01000011.1"/>
</dbReference>
<reference evidence="2 3" key="1">
    <citation type="submission" date="2019-03" db="EMBL/GenBank/DDBJ databases">
        <title>Genomic Encyclopedia of Type Strains, Phase IV (KMG-IV): sequencing the most valuable type-strain genomes for metagenomic binning, comparative biology and taxonomic classification.</title>
        <authorList>
            <person name="Goeker M."/>
        </authorList>
    </citation>
    <scope>NUCLEOTIDE SEQUENCE [LARGE SCALE GENOMIC DNA]</scope>
    <source>
        <strain evidence="2 3">DSM 44684</strain>
    </source>
</reference>
<evidence type="ECO:0000313" key="2">
    <source>
        <dbReference type="EMBL" id="TCJ89486.1"/>
    </source>
</evidence>
<proteinExistence type="predicted"/>